<evidence type="ECO:0000256" key="3">
    <source>
        <dbReference type="ARBA" id="ARBA00022741"/>
    </source>
</evidence>
<dbReference type="InterPro" id="IPR000719">
    <property type="entry name" value="Prot_kinase_dom"/>
</dbReference>
<name>A0A835H7G4_9MAGN</name>
<evidence type="ECO:0000259" key="8">
    <source>
        <dbReference type="PROSITE" id="PS50011"/>
    </source>
</evidence>
<accession>A0A835H7G4</accession>
<keyword evidence="3 6" id="KW-0547">Nucleotide-binding</keyword>
<comment type="caution">
    <text evidence="9">The sequence shown here is derived from an EMBL/GenBank/DDBJ whole genome shotgun (WGS) entry which is preliminary data.</text>
</comment>
<dbReference type="GO" id="GO:0004674">
    <property type="term" value="F:protein serine/threonine kinase activity"/>
    <property type="evidence" value="ECO:0007669"/>
    <property type="project" value="UniProtKB-KW"/>
</dbReference>
<keyword evidence="7" id="KW-0472">Membrane</keyword>
<keyword evidence="1" id="KW-0723">Serine/threonine-protein kinase</keyword>
<dbReference type="Gene3D" id="1.10.510.10">
    <property type="entry name" value="Transferase(Phosphotransferase) domain 1"/>
    <property type="match status" value="1"/>
</dbReference>
<feature type="transmembrane region" description="Helical" evidence="7">
    <location>
        <begin position="104"/>
        <end position="122"/>
    </location>
</feature>
<feature type="transmembrane region" description="Helical" evidence="7">
    <location>
        <begin position="300"/>
        <end position="316"/>
    </location>
</feature>
<keyword evidence="5 6" id="KW-0067">ATP-binding</keyword>
<keyword evidence="2" id="KW-0808">Transferase</keyword>
<reference evidence="9 10" key="1">
    <citation type="submission" date="2020-10" db="EMBL/GenBank/DDBJ databases">
        <title>The Coptis chinensis genome and diversification of protoberbering-type alkaloids.</title>
        <authorList>
            <person name="Wang B."/>
            <person name="Shu S."/>
            <person name="Song C."/>
            <person name="Liu Y."/>
        </authorList>
    </citation>
    <scope>NUCLEOTIDE SEQUENCE [LARGE SCALE GENOMIC DNA]</scope>
    <source>
        <strain evidence="9">HL-2020</strain>
        <tissue evidence="9">Leaf</tissue>
    </source>
</reference>
<keyword evidence="7" id="KW-0812">Transmembrane</keyword>
<evidence type="ECO:0000256" key="4">
    <source>
        <dbReference type="ARBA" id="ARBA00022777"/>
    </source>
</evidence>
<dbReference type="PANTHER" id="PTHR24349">
    <property type="entry name" value="SERINE/THREONINE-PROTEIN KINASE"/>
    <property type="match status" value="1"/>
</dbReference>
<evidence type="ECO:0000256" key="7">
    <source>
        <dbReference type="SAM" id="Phobius"/>
    </source>
</evidence>
<dbReference type="AlphaFoldDB" id="A0A835H7G4"/>
<dbReference type="InterPro" id="IPR017441">
    <property type="entry name" value="Protein_kinase_ATP_BS"/>
</dbReference>
<dbReference type="InterPro" id="IPR050205">
    <property type="entry name" value="CDPK_Ser/Thr_kinases"/>
</dbReference>
<evidence type="ECO:0000256" key="5">
    <source>
        <dbReference type="ARBA" id="ARBA00022840"/>
    </source>
</evidence>
<dbReference type="PROSITE" id="PS50011">
    <property type="entry name" value="PROTEIN_KINASE_DOM"/>
    <property type="match status" value="1"/>
</dbReference>
<dbReference type="SMART" id="SM00220">
    <property type="entry name" value="S_TKc"/>
    <property type="match status" value="1"/>
</dbReference>
<keyword evidence="4" id="KW-0418">Kinase</keyword>
<protein>
    <recommendedName>
        <fullName evidence="8">Protein kinase domain-containing protein</fullName>
    </recommendedName>
</protein>
<organism evidence="9 10">
    <name type="scientific">Coptis chinensis</name>
    <dbReference type="NCBI Taxonomy" id="261450"/>
    <lineage>
        <taxon>Eukaryota</taxon>
        <taxon>Viridiplantae</taxon>
        <taxon>Streptophyta</taxon>
        <taxon>Embryophyta</taxon>
        <taxon>Tracheophyta</taxon>
        <taxon>Spermatophyta</taxon>
        <taxon>Magnoliopsida</taxon>
        <taxon>Ranunculales</taxon>
        <taxon>Ranunculaceae</taxon>
        <taxon>Coptidoideae</taxon>
        <taxon>Coptis</taxon>
    </lineage>
</organism>
<evidence type="ECO:0000256" key="2">
    <source>
        <dbReference type="ARBA" id="ARBA00022679"/>
    </source>
</evidence>
<dbReference type="Pfam" id="PF00069">
    <property type="entry name" value="Pkinase"/>
    <property type="match status" value="1"/>
</dbReference>
<dbReference type="GO" id="GO:0005524">
    <property type="term" value="F:ATP binding"/>
    <property type="evidence" value="ECO:0007669"/>
    <property type="project" value="UniProtKB-UniRule"/>
</dbReference>
<keyword evidence="10" id="KW-1185">Reference proteome</keyword>
<evidence type="ECO:0000313" key="9">
    <source>
        <dbReference type="EMBL" id="KAF9593479.1"/>
    </source>
</evidence>
<dbReference type="Proteomes" id="UP000631114">
    <property type="component" value="Unassembled WGS sequence"/>
</dbReference>
<feature type="binding site" evidence="6">
    <location>
        <position position="373"/>
    </location>
    <ligand>
        <name>ATP</name>
        <dbReference type="ChEBI" id="CHEBI:30616"/>
    </ligand>
</feature>
<evidence type="ECO:0000313" key="10">
    <source>
        <dbReference type="Proteomes" id="UP000631114"/>
    </source>
</evidence>
<dbReference type="InterPro" id="IPR011009">
    <property type="entry name" value="Kinase-like_dom_sf"/>
</dbReference>
<feature type="domain" description="Protein kinase" evidence="8">
    <location>
        <begin position="340"/>
        <end position="490"/>
    </location>
</feature>
<dbReference type="EMBL" id="JADFTS010000008">
    <property type="protein sequence ID" value="KAF9593479.1"/>
    <property type="molecule type" value="Genomic_DNA"/>
</dbReference>
<gene>
    <name evidence="9" type="ORF">IFM89_023296</name>
</gene>
<dbReference type="Gene3D" id="3.30.200.20">
    <property type="entry name" value="Phosphorylase Kinase, domain 1"/>
    <property type="match status" value="1"/>
</dbReference>
<sequence length="490" mass="55763">MAEEQNNSDHFSRVYDIDKDLTKNTSTPAVFNQDPYLKLYKKNISSQDDDDDDDAASMDSVLCVSGSRLLKKGFTQNDCTDTNISNPEVAVSTQLSFLPLQTHIYIWYLSLFVFTILVLIFWPTTRLGHQSRWGDLLGSIGRALSSITANTGSKVKDDDEICEYEEIWDAEGSMHLIKKAVTKAKSKHSNDSSLVRRCVGVQFFGLSSKAFISDLMLAGEKFCGEHWSKLQKKYHTLEKEDLLRYCFSSAYIVAFLHDSLVIALDDGRWETSNMQNMSDLDREHSDWISAVLSGDSTGRYSLFIIAAILIFTVWLLRKWRKPQFKTIYDLEKVANFEEQYELGDQLGWGQFGIIRSCSDKLTREVLACKFIAKERLVTAEDLRSMKLEIEIMARLSGHLNYDDENYDDVYDDENYVHLVMELCAGGELFHRLEKHGQSLQGPVGNPFYIALEVLVGGYNQAADVWSAGVILYILLSGMPPFWGKTKSRIF</sequence>
<evidence type="ECO:0000256" key="1">
    <source>
        <dbReference type="ARBA" id="ARBA00022527"/>
    </source>
</evidence>
<dbReference type="Gene3D" id="3.30.420.150">
    <property type="entry name" value="Exopolyphosphatase. Domain 2"/>
    <property type="match status" value="1"/>
</dbReference>
<evidence type="ECO:0000256" key="6">
    <source>
        <dbReference type="PROSITE-ProRule" id="PRU10141"/>
    </source>
</evidence>
<dbReference type="PROSITE" id="PS00107">
    <property type="entry name" value="PROTEIN_KINASE_ATP"/>
    <property type="match status" value="1"/>
</dbReference>
<proteinExistence type="predicted"/>
<feature type="transmembrane region" description="Helical" evidence="7">
    <location>
        <begin position="242"/>
        <end position="264"/>
    </location>
</feature>
<dbReference type="OrthoDB" id="40902at2759"/>
<dbReference type="SUPFAM" id="SSF56112">
    <property type="entry name" value="Protein kinase-like (PK-like)"/>
    <property type="match status" value="1"/>
</dbReference>
<keyword evidence="7" id="KW-1133">Transmembrane helix</keyword>